<feature type="transmembrane region" description="Helical" evidence="2">
    <location>
        <begin position="24"/>
        <end position="45"/>
    </location>
</feature>
<accession>A0A9X3TYI5</accession>
<protein>
    <submittedName>
        <fullName evidence="4">Tetratricopeptide repeat protein</fullName>
    </submittedName>
</protein>
<dbReference type="Gene3D" id="1.25.40.10">
    <property type="entry name" value="Tetratricopeptide repeat domain"/>
    <property type="match status" value="1"/>
</dbReference>
<organism evidence="4 5">
    <name type="scientific">Govanella unica</name>
    <dbReference type="NCBI Taxonomy" id="2975056"/>
    <lineage>
        <taxon>Bacteria</taxon>
        <taxon>Pseudomonadati</taxon>
        <taxon>Pseudomonadota</taxon>
        <taxon>Alphaproteobacteria</taxon>
        <taxon>Emcibacterales</taxon>
        <taxon>Govanellaceae</taxon>
        <taxon>Govanella</taxon>
    </lineage>
</organism>
<proteinExistence type="predicted"/>
<keyword evidence="2" id="KW-0812">Transmembrane</keyword>
<keyword evidence="2" id="KW-0472">Membrane</keyword>
<dbReference type="Pfam" id="PF09976">
    <property type="entry name" value="TPR_21"/>
    <property type="match status" value="1"/>
</dbReference>
<dbReference type="RefSeq" id="WP_274944035.1">
    <property type="nucleotide sequence ID" value="NZ_JANWOI010000003.1"/>
</dbReference>
<reference evidence="4" key="1">
    <citation type="submission" date="2022-08" db="EMBL/GenBank/DDBJ databases">
        <authorList>
            <person name="Vandamme P."/>
            <person name="Hettiarachchi A."/>
            <person name="Peeters C."/>
            <person name="Cnockaert M."/>
            <person name="Carlier A."/>
        </authorList>
    </citation>
    <scope>NUCLEOTIDE SEQUENCE</scope>
    <source>
        <strain evidence="4">LMG 31809</strain>
    </source>
</reference>
<dbReference type="InterPro" id="IPR011990">
    <property type="entry name" value="TPR-like_helical_dom_sf"/>
</dbReference>
<evidence type="ECO:0000313" key="4">
    <source>
        <dbReference type="EMBL" id="MDA5194331.1"/>
    </source>
</evidence>
<evidence type="ECO:0000313" key="5">
    <source>
        <dbReference type="Proteomes" id="UP001141619"/>
    </source>
</evidence>
<gene>
    <name evidence="4" type="ORF">NYP16_10255</name>
</gene>
<sequence>MADIFDEVSEDMRHHQLMGLWKKYGPGMIAALVLLVVAIGAYQFWQYRVEVGSARDSEAFGKAVALIEAGKQDEALKSLTEIQKDGSKGYSFLAGMREADILFARGDRDGAVKTYERLAADGGADKSLRQYAKLQVIALQIDNPKAGDLKGQLEELAAPGAAWAPMAEEFLALLEIRSGEVKAARERLDRLAANADVGQSMRNRAKELADTLPAPAPAPAPTASKPQ</sequence>
<evidence type="ECO:0000259" key="3">
    <source>
        <dbReference type="Pfam" id="PF09976"/>
    </source>
</evidence>
<keyword evidence="5" id="KW-1185">Reference proteome</keyword>
<keyword evidence="2" id="KW-1133">Transmembrane helix</keyword>
<name>A0A9X3TYI5_9PROT</name>
<evidence type="ECO:0000256" key="1">
    <source>
        <dbReference type="SAM" id="MobiDB-lite"/>
    </source>
</evidence>
<comment type="caution">
    <text evidence="4">The sequence shown here is derived from an EMBL/GenBank/DDBJ whole genome shotgun (WGS) entry which is preliminary data.</text>
</comment>
<evidence type="ECO:0000256" key="2">
    <source>
        <dbReference type="SAM" id="Phobius"/>
    </source>
</evidence>
<dbReference type="EMBL" id="JANWOI010000003">
    <property type="protein sequence ID" value="MDA5194331.1"/>
    <property type="molecule type" value="Genomic_DNA"/>
</dbReference>
<reference evidence="4" key="2">
    <citation type="journal article" date="2023" name="Syst. Appl. Microbiol.">
        <title>Govania unica gen. nov., sp. nov., a rare biosphere bacterium that represents a novel family in the class Alphaproteobacteria.</title>
        <authorList>
            <person name="Vandamme P."/>
            <person name="Peeters C."/>
            <person name="Hettiarachchi A."/>
            <person name="Cnockaert M."/>
            <person name="Carlier A."/>
        </authorList>
    </citation>
    <scope>NUCLEOTIDE SEQUENCE</scope>
    <source>
        <strain evidence="4">LMG 31809</strain>
    </source>
</reference>
<dbReference type="Proteomes" id="UP001141619">
    <property type="component" value="Unassembled WGS sequence"/>
</dbReference>
<feature type="region of interest" description="Disordered" evidence="1">
    <location>
        <begin position="202"/>
        <end position="227"/>
    </location>
</feature>
<feature type="domain" description="Ancillary SecYEG translocon subunit/Cell division coordinator CpoB TPR" evidence="3">
    <location>
        <begin position="21"/>
        <end position="146"/>
    </location>
</feature>
<dbReference type="AlphaFoldDB" id="A0A9X3TYI5"/>
<dbReference type="InterPro" id="IPR018704">
    <property type="entry name" value="SecYEG/CpoB_TPR"/>
</dbReference>